<accession>A0ABD3W992</accession>
<comment type="caution">
    <text evidence="6">The sequence shown here is derived from an EMBL/GenBank/DDBJ whole genome shotgun (WGS) entry which is preliminary data.</text>
</comment>
<evidence type="ECO:0008006" key="8">
    <source>
        <dbReference type="Google" id="ProtNLM"/>
    </source>
</evidence>
<dbReference type="Proteomes" id="UP001634394">
    <property type="component" value="Unassembled WGS sequence"/>
</dbReference>
<name>A0ABD3W992_SINWO</name>
<evidence type="ECO:0000256" key="3">
    <source>
        <dbReference type="ARBA" id="ARBA00023180"/>
    </source>
</evidence>
<proteinExistence type="predicted"/>
<organism evidence="6 7">
    <name type="scientific">Sinanodonta woodiana</name>
    <name type="common">Chinese pond mussel</name>
    <name type="synonym">Anodonta woodiana</name>
    <dbReference type="NCBI Taxonomy" id="1069815"/>
    <lineage>
        <taxon>Eukaryota</taxon>
        <taxon>Metazoa</taxon>
        <taxon>Spiralia</taxon>
        <taxon>Lophotrochozoa</taxon>
        <taxon>Mollusca</taxon>
        <taxon>Bivalvia</taxon>
        <taxon>Autobranchia</taxon>
        <taxon>Heteroconchia</taxon>
        <taxon>Palaeoheterodonta</taxon>
        <taxon>Unionida</taxon>
        <taxon>Unionoidea</taxon>
        <taxon>Unionidae</taxon>
        <taxon>Unioninae</taxon>
        <taxon>Sinanodonta</taxon>
    </lineage>
</organism>
<dbReference type="Pfam" id="PF26129">
    <property type="entry name" value="Vwde"/>
    <property type="match status" value="1"/>
</dbReference>
<feature type="domain" description="Tenascin EGF-like" evidence="4">
    <location>
        <begin position="501"/>
        <end position="528"/>
    </location>
</feature>
<dbReference type="InterPro" id="IPR050969">
    <property type="entry name" value="Dev_Signal_Modulators"/>
</dbReference>
<dbReference type="PANTHER" id="PTHR14949">
    <property type="entry name" value="EGF-LIKE-DOMAIN, MULTIPLE 7, 8"/>
    <property type="match status" value="1"/>
</dbReference>
<keyword evidence="3" id="KW-0325">Glycoprotein</keyword>
<evidence type="ECO:0000259" key="4">
    <source>
        <dbReference type="Pfam" id="PF18720"/>
    </source>
</evidence>
<evidence type="ECO:0000256" key="1">
    <source>
        <dbReference type="ARBA" id="ARBA00022729"/>
    </source>
</evidence>
<evidence type="ECO:0000259" key="5">
    <source>
        <dbReference type="Pfam" id="PF26129"/>
    </source>
</evidence>
<gene>
    <name evidence="6" type="ORF">ACJMK2_038524</name>
</gene>
<dbReference type="AlphaFoldDB" id="A0ABD3W992"/>
<feature type="non-terminal residue" evidence="6">
    <location>
        <position position="1"/>
    </location>
</feature>
<feature type="domain" description="Vwde helical" evidence="5">
    <location>
        <begin position="411"/>
        <end position="490"/>
    </location>
</feature>
<keyword evidence="1" id="KW-0732">Signal</keyword>
<dbReference type="Pfam" id="PF18720">
    <property type="entry name" value="EGF_Tenascin"/>
    <property type="match status" value="1"/>
</dbReference>
<dbReference type="InterPro" id="IPR058727">
    <property type="entry name" value="Helical_Vwde"/>
</dbReference>
<dbReference type="Gene3D" id="2.60.120.260">
    <property type="entry name" value="Galactose-binding domain-like"/>
    <property type="match status" value="1"/>
</dbReference>
<keyword evidence="2" id="KW-1015">Disulfide bond</keyword>
<reference evidence="6 7" key="1">
    <citation type="submission" date="2024-11" db="EMBL/GenBank/DDBJ databases">
        <title>Chromosome-level genome assembly of the freshwater bivalve Anodonta woodiana.</title>
        <authorList>
            <person name="Chen X."/>
        </authorList>
    </citation>
    <scope>NUCLEOTIDE SEQUENCE [LARGE SCALE GENOMIC DNA]</scope>
    <source>
        <strain evidence="6">MN2024</strain>
        <tissue evidence="6">Gills</tissue>
    </source>
</reference>
<evidence type="ECO:0000313" key="7">
    <source>
        <dbReference type="Proteomes" id="UP001634394"/>
    </source>
</evidence>
<sequence>VHVAKSVITRGDNTSVSVTSTIPIGCDGKKCRLAVLVYVPNKGNCKGLAFGDYCGTEIASDQWNNSFNISVVTSDGAAYNASWKFDIYLKISNFIMPRIWNNYPIQIFSVHIAESDSNIWNGRICYSHNPAMVKTFADRYFENDVDGEFILYRHLKYATEVQIKTTLCKGSGATYVRCYCGVAVKAGMDVFVFDMCDTIPFIGYKDGLCTDSTLVVLKMGNTYKVSFPYGTYVLVTIWSYDNKYVNVEVTPSISDVNMASTGLCGAISTDCSGGFRNRDGSIPKSGYGNCATDTTIERAFIEEWRVWTNESLFHLSKDVEDNLVSWPLYVCGCRNRYTSLNQVEAQIPCGGETTQECKKGSRVGKSSGVGKKTCNILRQRRRRSVRNVDRFPSPQHRTKRYALNQLSEPINMTEDEAKTYCQNYMKESPIFDLCKTVPSTKSEENINIYVIDILLTKTTVWADSARESMREQCLNEISRNNTFREDEEAAGIIAQIEEKACPSMCNKRGLCVNGSCICDAGYGSYDCSLDLSEPPDIFGLLDGGLCDERHLECKEAFVYGEIFAEGENLTCRIKPFIVSVEQIKKYETAFYVPAEHETLFEVVCPVQQTRRKKRSLGPNTDAQDRFVLGYTVSVSNDGEIYGRDFDLYMYNSECQHFENSSETITFTLMVINFYTIIKLSTLII</sequence>
<dbReference type="EMBL" id="JBJQND010000007">
    <property type="protein sequence ID" value="KAL3870469.1"/>
    <property type="molecule type" value="Genomic_DNA"/>
</dbReference>
<dbReference type="PANTHER" id="PTHR14949:SF54">
    <property type="entry name" value="VWFD DOMAIN-CONTAINING PROTEIN"/>
    <property type="match status" value="1"/>
</dbReference>
<evidence type="ECO:0000256" key="2">
    <source>
        <dbReference type="ARBA" id="ARBA00023157"/>
    </source>
</evidence>
<evidence type="ECO:0000313" key="6">
    <source>
        <dbReference type="EMBL" id="KAL3870469.1"/>
    </source>
</evidence>
<protein>
    <recommendedName>
        <fullName evidence="8">VWFD domain-containing protein</fullName>
    </recommendedName>
</protein>
<keyword evidence="7" id="KW-1185">Reference proteome</keyword>
<dbReference type="InterPro" id="IPR041161">
    <property type="entry name" value="EGF_Tenascin"/>
</dbReference>